<evidence type="ECO:0000259" key="2">
    <source>
        <dbReference type="Pfam" id="PF13839"/>
    </source>
</evidence>
<name>G7IWA7_MEDTR</name>
<dbReference type="EMBL" id="CM001219">
    <property type="protein sequence ID" value="AES69050.1"/>
    <property type="molecule type" value="Genomic_DNA"/>
</dbReference>
<dbReference type="Pfam" id="PF13839">
    <property type="entry name" value="PC-Esterase"/>
    <property type="match status" value="1"/>
</dbReference>
<evidence type="ECO:0000313" key="3">
    <source>
        <dbReference type="EMBL" id="AES69050.1"/>
    </source>
</evidence>
<organism evidence="3 5">
    <name type="scientific">Medicago truncatula</name>
    <name type="common">Barrel medic</name>
    <name type="synonym">Medicago tribuloides</name>
    <dbReference type="NCBI Taxonomy" id="3880"/>
    <lineage>
        <taxon>Eukaryota</taxon>
        <taxon>Viridiplantae</taxon>
        <taxon>Streptophyta</taxon>
        <taxon>Embryophyta</taxon>
        <taxon>Tracheophyta</taxon>
        <taxon>Spermatophyta</taxon>
        <taxon>Magnoliopsida</taxon>
        <taxon>eudicotyledons</taxon>
        <taxon>Gunneridae</taxon>
        <taxon>Pentapetalae</taxon>
        <taxon>rosids</taxon>
        <taxon>fabids</taxon>
        <taxon>Fabales</taxon>
        <taxon>Fabaceae</taxon>
        <taxon>Papilionoideae</taxon>
        <taxon>50 kb inversion clade</taxon>
        <taxon>NPAAA clade</taxon>
        <taxon>Hologalegina</taxon>
        <taxon>IRL clade</taxon>
        <taxon>Trifolieae</taxon>
        <taxon>Medicago</taxon>
    </lineage>
</organism>
<gene>
    <name evidence="3" type="ordered locus">MTR_3g021080</name>
</gene>
<protein>
    <submittedName>
        <fullName evidence="3">Pmr5/Cas1p GDSL/SGNH-like acyl-esterase family protein</fullName>
    </submittedName>
</protein>
<reference evidence="4" key="3">
    <citation type="submission" date="2015-04" db="UniProtKB">
        <authorList>
            <consortium name="EnsemblPlants"/>
        </authorList>
    </citation>
    <scope>IDENTIFICATION</scope>
    <source>
        <strain evidence="4">cv. Jemalong A17</strain>
    </source>
</reference>
<dbReference type="HOGENOM" id="CLU_1491179_0_0_1"/>
<comment type="similarity">
    <text evidence="1">Belongs to the PC-esterase family. TBL subfamily.</text>
</comment>
<dbReference type="GO" id="GO:0016740">
    <property type="term" value="F:transferase activity"/>
    <property type="evidence" value="ECO:0007669"/>
    <property type="project" value="InterPro"/>
</dbReference>
<accession>G7IWA7</accession>
<dbReference type="Proteomes" id="UP000002051">
    <property type="component" value="Chromosome 3"/>
</dbReference>
<evidence type="ECO:0000313" key="5">
    <source>
        <dbReference type="Proteomes" id="UP000002051"/>
    </source>
</evidence>
<dbReference type="InterPro" id="IPR026057">
    <property type="entry name" value="TBL_C"/>
</dbReference>
<evidence type="ECO:0000256" key="1">
    <source>
        <dbReference type="ARBA" id="ARBA00007727"/>
    </source>
</evidence>
<dbReference type="EnsemblPlants" id="AES69050">
    <property type="protein sequence ID" value="AES69050"/>
    <property type="gene ID" value="MTR_3g021080"/>
</dbReference>
<keyword evidence="5" id="KW-1185">Reference proteome</keyword>
<reference evidence="3 5" key="2">
    <citation type="journal article" date="2014" name="BMC Genomics">
        <title>An improved genome release (version Mt4.0) for the model legume Medicago truncatula.</title>
        <authorList>
            <person name="Tang H."/>
            <person name="Krishnakumar V."/>
            <person name="Bidwell S."/>
            <person name="Rosen B."/>
            <person name="Chan A."/>
            <person name="Zhou S."/>
            <person name="Gentzbittel L."/>
            <person name="Childs K.L."/>
            <person name="Yandell M."/>
            <person name="Gundlach H."/>
            <person name="Mayer K.F."/>
            <person name="Schwartz D.C."/>
            <person name="Town C.D."/>
        </authorList>
    </citation>
    <scope>GENOME REANNOTATION</scope>
    <source>
        <strain evidence="4 5">cv. Jemalong A17</strain>
    </source>
</reference>
<dbReference type="PaxDb" id="3880-AES69050"/>
<feature type="domain" description="Trichome birefringence-like C-terminal" evidence="2">
    <location>
        <begin position="157"/>
        <end position="177"/>
    </location>
</feature>
<dbReference type="AlphaFoldDB" id="G7IWA7"/>
<sequence>MATLTQIGETPISWSSKKKEIMALSSCEVDYVEAYYSICQALCIQILLEELDVFEAEKRSMYRCRIRRGYDTSSILKYQGFRDNKSTIDLGHLANHPESEVDNNGAEWHEPGVTNCAKETTPINGSSFSQGLAPASYVLQNVLQKITKLVQLLNVTMDCTHWCIAGVPDTWNEILYASIIN</sequence>
<proteinExistence type="inferred from homology"/>
<evidence type="ECO:0000313" key="4">
    <source>
        <dbReference type="EnsemblPlants" id="AES69050"/>
    </source>
</evidence>
<reference evidence="3 5" key="1">
    <citation type="journal article" date="2011" name="Nature">
        <title>The Medicago genome provides insight into the evolution of rhizobial symbioses.</title>
        <authorList>
            <person name="Young N.D."/>
            <person name="Debelle F."/>
            <person name="Oldroyd G.E."/>
            <person name="Geurts R."/>
            <person name="Cannon S.B."/>
            <person name="Udvardi M.K."/>
            <person name="Benedito V.A."/>
            <person name="Mayer K.F."/>
            <person name="Gouzy J."/>
            <person name="Schoof H."/>
            <person name="Van de Peer Y."/>
            <person name="Proost S."/>
            <person name="Cook D.R."/>
            <person name="Meyers B.C."/>
            <person name="Spannagl M."/>
            <person name="Cheung F."/>
            <person name="De Mita S."/>
            <person name="Krishnakumar V."/>
            <person name="Gundlach H."/>
            <person name="Zhou S."/>
            <person name="Mudge J."/>
            <person name="Bharti A.K."/>
            <person name="Murray J.D."/>
            <person name="Naoumkina M.A."/>
            <person name="Rosen B."/>
            <person name="Silverstein K.A."/>
            <person name="Tang H."/>
            <person name="Rombauts S."/>
            <person name="Zhao P.X."/>
            <person name="Zhou P."/>
            <person name="Barbe V."/>
            <person name="Bardou P."/>
            <person name="Bechner M."/>
            <person name="Bellec A."/>
            <person name="Berger A."/>
            <person name="Berges H."/>
            <person name="Bidwell S."/>
            <person name="Bisseling T."/>
            <person name="Choisne N."/>
            <person name="Couloux A."/>
            <person name="Denny R."/>
            <person name="Deshpande S."/>
            <person name="Dai X."/>
            <person name="Doyle J.J."/>
            <person name="Dudez A.M."/>
            <person name="Farmer A.D."/>
            <person name="Fouteau S."/>
            <person name="Franken C."/>
            <person name="Gibelin C."/>
            <person name="Gish J."/>
            <person name="Goldstein S."/>
            <person name="Gonzalez A.J."/>
            <person name="Green P.J."/>
            <person name="Hallab A."/>
            <person name="Hartog M."/>
            <person name="Hua A."/>
            <person name="Humphray S.J."/>
            <person name="Jeong D.H."/>
            <person name="Jing Y."/>
            <person name="Jocker A."/>
            <person name="Kenton S.M."/>
            <person name="Kim D.J."/>
            <person name="Klee K."/>
            <person name="Lai H."/>
            <person name="Lang C."/>
            <person name="Lin S."/>
            <person name="Macmil S.L."/>
            <person name="Magdelenat G."/>
            <person name="Matthews L."/>
            <person name="McCorrison J."/>
            <person name="Monaghan E.L."/>
            <person name="Mun J.H."/>
            <person name="Najar F.Z."/>
            <person name="Nicholson C."/>
            <person name="Noirot C."/>
            <person name="O'Bleness M."/>
            <person name="Paule C.R."/>
            <person name="Poulain J."/>
            <person name="Prion F."/>
            <person name="Qin B."/>
            <person name="Qu C."/>
            <person name="Retzel E.F."/>
            <person name="Riddle C."/>
            <person name="Sallet E."/>
            <person name="Samain S."/>
            <person name="Samson N."/>
            <person name="Sanders I."/>
            <person name="Saurat O."/>
            <person name="Scarpelli C."/>
            <person name="Schiex T."/>
            <person name="Segurens B."/>
            <person name="Severin A.J."/>
            <person name="Sherrier D.J."/>
            <person name="Shi R."/>
            <person name="Sims S."/>
            <person name="Singer S.R."/>
            <person name="Sinharoy S."/>
            <person name="Sterck L."/>
            <person name="Viollet A."/>
            <person name="Wang B.B."/>
            <person name="Wang K."/>
            <person name="Wang M."/>
            <person name="Wang X."/>
            <person name="Warfsmann J."/>
            <person name="Weissenbach J."/>
            <person name="White D.D."/>
            <person name="White J.D."/>
            <person name="Wiley G.B."/>
            <person name="Wincker P."/>
            <person name="Xing Y."/>
            <person name="Yang L."/>
            <person name="Yao Z."/>
            <person name="Ying F."/>
            <person name="Zhai J."/>
            <person name="Zhou L."/>
            <person name="Zuber A."/>
            <person name="Denarie J."/>
            <person name="Dixon R.A."/>
            <person name="May G.D."/>
            <person name="Schwartz D.C."/>
            <person name="Rogers J."/>
            <person name="Quetier F."/>
            <person name="Town C.D."/>
            <person name="Roe B.A."/>
        </authorList>
    </citation>
    <scope>NUCLEOTIDE SEQUENCE [LARGE SCALE GENOMIC DNA]</scope>
    <source>
        <strain evidence="3">A17</strain>
        <strain evidence="4 5">cv. Jemalong A17</strain>
    </source>
</reference>
<dbReference type="STRING" id="3880.G7IWA7"/>